<keyword evidence="5" id="KW-0547">Nucleotide-binding</keyword>
<dbReference type="InterPro" id="IPR003439">
    <property type="entry name" value="ABC_transporter-like_ATP-bd"/>
</dbReference>
<evidence type="ECO:0000256" key="3">
    <source>
        <dbReference type="ARBA" id="ARBA00022448"/>
    </source>
</evidence>
<dbReference type="SUPFAM" id="SSF52540">
    <property type="entry name" value="P-loop containing nucleoside triphosphate hydrolases"/>
    <property type="match status" value="1"/>
</dbReference>
<evidence type="ECO:0000256" key="5">
    <source>
        <dbReference type="ARBA" id="ARBA00022741"/>
    </source>
</evidence>
<dbReference type="PANTHER" id="PTHR43297:SF2">
    <property type="entry name" value="DIPEPTIDE TRANSPORT ATP-BINDING PROTEIN DPPD"/>
    <property type="match status" value="1"/>
</dbReference>
<evidence type="ECO:0000256" key="7">
    <source>
        <dbReference type="ARBA" id="ARBA00023136"/>
    </source>
</evidence>
<dbReference type="PANTHER" id="PTHR43297">
    <property type="entry name" value="OLIGOPEPTIDE TRANSPORT ATP-BINDING PROTEIN APPD"/>
    <property type="match status" value="1"/>
</dbReference>
<evidence type="ECO:0000256" key="1">
    <source>
        <dbReference type="ARBA" id="ARBA00004202"/>
    </source>
</evidence>
<dbReference type="Proteomes" id="UP001597079">
    <property type="component" value="Unassembled WGS sequence"/>
</dbReference>
<comment type="subcellular location">
    <subcellularLocation>
        <location evidence="1">Cell membrane</location>
        <topology evidence="1">Peripheral membrane protein</topology>
    </subcellularLocation>
</comment>
<keyword evidence="7" id="KW-0472">Membrane</keyword>
<evidence type="ECO:0000313" key="10">
    <source>
        <dbReference type="Proteomes" id="UP001597079"/>
    </source>
</evidence>
<evidence type="ECO:0000256" key="2">
    <source>
        <dbReference type="ARBA" id="ARBA00005417"/>
    </source>
</evidence>
<keyword evidence="10" id="KW-1185">Reference proteome</keyword>
<evidence type="ECO:0000259" key="8">
    <source>
        <dbReference type="PROSITE" id="PS50893"/>
    </source>
</evidence>
<evidence type="ECO:0000313" key="9">
    <source>
        <dbReference type="EMBL" id="MFD1677962.1"/>
    </source>
</evidence>
<keyword evidence="6 9" id="KW-0067">ATP-binding</keyword>
<protein>
    <submittedName>
        <fullName evidence="9">ABC transporter ATP-binding protein</fullName>
    </submittedName>
</protein>
<comment type="caution">
    <text evidence="9">The sequence shown here is derived from an EMBL/GenBank/DDBJ whole genome shotgun (WGS) entry which is preliminary data.</text>
</comment>
<dbReference type="GO" id="GO:0005524">
    <property type="term" value="F:ATP binding"/>
    <property type="evidence" value="ECO:0007669"/>
    <property type="project" value="UniProtKB-KW"/>
</dbReference>
<keyword evidence="3" id="KW-0813">Transport</keyword>
<proteinExistence type="inferred from homology"/>
<dbReference type="Gene3D" id="3.40.50.300">
    <property type="entry name" value="P-loop containing nucleotide triphosphate hydrolases"/>
    <property type="match status" value="1"/>
</dbReference>
<dbReference type="RefSeq" id="WP_377945901.1">
    <property type="nucleotide sequence ID" value="NZ_JBHUCX010000099.1"/>
</dbReference>
<dbReference type="InterPro" id="IPR003593">
    <property type="entry name" value="AAA+_ATPase"/>
</dbReference>
<organism evidence="9 10">
    <name type="scientific">Alicyclobacillus fodiniaquatilis</name>
    <dbReference type="NCBI Taxonomy" id="1661150"/>
    <lineage>
        <taxon>Bacteria</taxon>
        <taxon>Bacillati</taxon>
        <taxon>Bacillota</taxon>
        <taxon>Bacilli</taxon>
        <taxon>Bacillales</taxon>
        <taxon>Alicyclobacillaceae</taxon>
        <taxon>Alicyclobacillus</taxon>
    </lineage>
</organism>
<name>A0ABW4JSU3_9BACL</name>
<sequence>MQSHPYLLDIRGLTTSFAVADRTISAVNGVTLRMHSGETLAVVGESGSGKSTLALSVLKLVQKPGTIQAECIRCHGKDLLNMSERAMRSVRGKDIAMVFQDPATAFHPMMPLGKQLMETVRTGTRKEKKQRVLEMLMRVGLPDPERQLRSYAHTLSGGMLQRVMIAMALLNRPQLLIADEPTTALDVTVQANIIGLLRDLKRQFHMGILFISHDLGVVAQFADQVAVMRRGNIVEYGSTEKIFYHPEHPYTRHLLQMAPRLGSELPSPVEIDRHA</sequence>
<keyword evidence="4" id="KW-1003">Cell membrane</keyword>
<evidence type="ECO:0000256" key="4">
    <source>
        <dbReference type="ARBA" id="ARBA00022475"/>
    </source>
</evidence>
<dbReference type="InterPro" id="IPR027417">
    <property type="entry name" value="P-loop_NTPase"/>
</dbReference>
<dbReference type="SMART" id="SM00382">
    <property type="entry name" value="AAA"/>
    <property type="match status" value="1"/>
</dbReference>
<dbReference type="EMBL" id="JBHUCX010000099">
    <property type="protein sequence ID" value="MFD1677962.1"/>
    <property type="molecule type" value="Genomic_DNA"/>
</dbReference>
<gene>
    <name evidence="9" type="ORF">ACFSB2_25170</name>
</gene>
<evidence type="ECO:0000256" key="6">
    <source>
        <dbReference type="ARBA" id="ARBA00022840"/>
    </source>
</evidence>
<accession>A0ABW4JSU3</accession>
<reference evidence="10" key="1">
    <citation type="journal article" date="2019" name="Int. J. Syst. Evol. Microbiol.">
        <title>The Global Catalogue of Microorganisms (GCM) 10K type strain sequencing project: providing services to taxonomists for standard genome sequencing and annotation.</title>
        <authorList>
            <consortium name="The Broad Institute Genomics Platform"/>
            <consortium name="The Broad Institute Genome Sequencing Center for Infectious Disease"/>
            <person name="Wu L."/>
            <person name="Ma J."/>
        </authorList>
    </citation>
    <scope>NUCLEOTIDE SEQUENCE [LARGE SCALE GENOMIC DNA]</scope>
    <source>
        <strain evidence="10">CGMCC 1.12286</strain>
    </source>
</reference>
<dbReference type="CDD" id="cd03257">
    <property type="entry name" value="ABC_NikE_OppD_transporters"/>
    <property type="match status" value="1"/>
</dbReference>
<dbReference type="InterPro" id="IPR013563">
    <property type="entry name" value="Oligopep_ABC_C"/>
</dbReference>
<dbReference type="InterPro" id="IPR050388">
    <property type="entry name" value="ABC_Ni/Peptide_Import"/>
</dbReference>
<feature type="domain" description="ABC transporter" evidence="8">
    <location>
        <begin position="10"/>
        <end position="255"/>
    </location>
</feature>
<dbReference type="Pfam" id="PF00005">
    <property type="entry name" value="ABC_tran"/>
    <property type="match status" value="1"/>
</dbReference>
<comment type="similarity">
    <text evidence="2">Belongs to the ABC transporter superfamily.</text>
</comment>
<dbReference type="Pfam" id="PF08352">
    <property type="entry name" value="oligo_HPY"/>
    <property type="match status" value="1"/>
</dbReference>
<dbReference type="PROSITE" id="PS00211">
    <property type="entry name" value="ABC_TRANSPORTER_1"/>
    <property type="match status" value="1"/>
</dbReference>
<dbReference type="PROSITE" id="PS50893">
    <property type="entry name" value="ABC_TRANSPORTER_2"/>
    <property type="match status" value="1"/>
</dbReference>
<dbReference type="InterPro" id="IPR017871">
    <property type="entry name" value="ABC_transporter-like_CS"/>
</dbReference>